<proteinExistence type="inferred from homology"/>
<dbReference type="InterPro" id="IPR000560">
    <property type="entry name" value="His_Pase_clade-2"/>
</dbReference>
<keyword evidence="19" id="KW-1185">Reference proteome</keyword>
<keyword evidence="16" id="KW-1015">Disulfide bond</keyword>
<keyword evidence="7 17" id="KW-0732">Signal</keyword>
<gene>
    <name evidence="18" type="ORF">TCAL_13687</name>
</gene>
<dbReference type="PIRSF" id="PIRSF000894">
    <property type="entry name" value="Acid_phosphatase"/>
    <property type="match status" value="1"/>
</dbReference>
<comment type="similarity">
    <text evidence="2">Belongs to the histidine acid phosphatase family. MINPP1 subfamily.</text>
</comment>
<feature type="disulfide bond" evidence="16">
    <location>
        <begin position="263"/>
        <end position="278"/>
    </location>
</feature>
<evidence type="ECO:0000256" key="15">
    <source>
        <dbReference type="ARBA" id="ARBA00043832"/>
    </source>
</evidence>
<dbReference type="OMA" id="ANSPWFA"/>
<dbReference type="OrthoDB" id="6509975at2759"/>
<dbReference type="EMBL" id="VCGU01000003">
    <property type="protein sequence ID" value="TRY78863.1"/>
    <property type="molecule type" value="Genomic_DNA"/>
</dbReference>
<keyword evidence="9" id="KW-0472">Membrane</keyword>
<dbReference type="InterPro" id="IPR016274">
    <property type="entry name" value="Histidine_acid_Pase_euk"/>
</dbReference>
<evidence type="ECO:0000256" key="8">
    <source>
        <dbReference type="ARBA" id="ARBA00022801"/>
    </source>
</evidence>
<dbReference type="GO" id="GO:0005886">
    <property type="term" value="C:plasma membrane"/>
    <property type="evidence" value="ECO:0007669"/>
    <property type="project" value="UniProtKB-SubCell"/>
</dbReference>
<feature type="chain" id="PRO_5021849048" description="Multiple inositol polyphosphate phosphatase 1" evidence="17">
    <location>
        <begin position="28"/>
        <end position="484"/>
    </location>
</feature>
<evidence type="ECO:0000256" key="5">
    <source>
        <dbReference type="ARBA" id="ARBA00018097"/>
    </source>
</evidence>
<keyword evidence="8" id="KW-0378">Hydrolase</keyword>
<dbReference type="Proteomes" id="UP000318571">
    <property type="component" value="Chromosome 11"/>
</dbReference>
<dbReference type="PANTHER" id="PTHR20963:SF8">
    <property type="entry name" value="MULTIPLE INOSITOL POLYPHOSPHATE PHOSPHATASE 1"/>
    <property type="match status" value="1"/>
</dbReference>
<evidence type="ECO:0000256" key="9">
    <source>
        <dbReference type="ARBA" id="ARBA00023136"/>
    </source>
</evidence>
<evidence type="ECO:0000256" key="10">
    <source>
        <dbReference type="ARBA" id="ARBA00023180"/>
    </source>
</evidence>
<reference evidence="18 19" key="1">
    <citation type="journal article" date="2018" name="Nat. Ecol. Evol.">
        <title>Genomic signatures of mitonuclear coevolution across populations of Tigriopus californicus.</title>
        <authorList>
            <person name="Barreto F.S."/>
            <person name="Watson E.T."/>
            <person name="Lima T.G."/>
            <person name="Willett C.S."/>
            <person name="Edmands S."/>
            <person name="Li W."/>
            <person name="Burton R.S."/>
        </authorList>
    </citation>
    <scope>NUCLEOTIDE SEQUENCE [LARGE SCALE GENOMIC DNA]</scope>
    <source>
        <strain evidence="18 19">San Diego</strain>
    </source>
</reference>
<comment type="catalytic activity">
    <reaction evidence="13">
        <text>1D-myo-inositol 1,2,4,5,6-pentakisphosphate + H2O = 1D-myo-inositol 1,2,5,6-tetrakisphosphate + phosphate</text>
        <dbReference type="Rhea" id="RHEA:77115"/>
        <dbReference type="ChEBI" id="CHEBI:15377"/>
        <dbReference type="ChEBI" id="CHEBI:43474"/>
        <dbReference type="ChEBI" id="CHEBI:57798"/>
        <dbReference type="ChEBI" id="CHEBI:195535"/>
        <dbReference type="EC" id="3.1.3.62"/>
    </reaction>
    <physiologicalReaction direction="left-to-right" evidence="13">
        <dbReference type="Rhea" id="RHEA:77116"/>
    </physiologicalReaction>
</comment>
<evidence type="ECO:0000256" key="3">
    <source>
        <dbReference type="ARBA" id="ARBA00012976"/>
    </source>
</evidence>
<evidence type="ECO:0000256" key="13">
    <source>
        <dbReference type="ARBA" id="ARBA00043671"/>
    </source>
</evidence>
<evidence type="ECO:0000256" key="2">
    <source>
        <dbReference type="ARBA" id="ARBA00008422"/>
    </source>
</evidence>
<evidence type="ECO:0000256" key="14">
    <source>
        <dbReference type="ARBA" id="ARBA00043691"/>
    </source>
</evidence>
<dbReference type="GO" id="GO:0052745">
    <property type="term" value="F:inositol phosphate phosphatase activity"/>
    <property type="evidence" value="ECO:0007669"/>
    <property type="project" value="TreeGrafter"/>
</dbReference>
<feature type="disulfide bond" evidence="16">
    <location>
        <begin position="412"/>
        <end position="417"/>
    </location>
</feature>
<dbReference type="Gene3D" id="3.40.50.1240">
    <property type="entry name" value="Phosphoglycerate mutase-like"/>
    <property type="match status" value="1"/>
</dbReference>
<feature type="disulfide bond" evidence="16">
    <location>
        <begin position="65"/>
        <end position="390"/>
    </location>
</feature>
<dbReference type="AlphaFoldDB" id="A0A553PMF2"/>
<comment type="subcellular location">
    <subcellularLocation>
        <location evidence="1">Cell membrane</location>
    </subcellularLocation>
</comment>
<evidence type="ECO:0000256" key="16">
    <source>
        <dbReference type="PIRSR" id="PIRSR000894-2"/>
    </source>
</evidence>
<sequence length="484" mass="56140">MFKVSIMNFKAVFVALIAILSWNEILARTCDNKDENPYLMFSTKTSYFKVFNGSNIHDENDIPGCQAKSLWMLARHGSRYPGSDDILVMADRGVEIKDAIVEAYSSGKGSLCHEDFIQFQSWSFNWTQDDGSLLSESGKLEMFQIGQRVRKRFFDDIKDETHIHFRRTYKKRTGQSAESFAEGAFPDQSVEILKPLHTDPLLRFFDFCTKWINDIDENPETYKEQRLFGETDVMKKTLKDIGLAIGFNEELNLTDGLIIYDICRYEQAHQPDKFSVWCSVFQETHLKVFEYYEELKYWHKNGYGHALNYLMACPLVQDAALTLQKEEIGKSGTFYFSHSEAILPFLAALDLFKDKEPLRHDNFHTMSERHYQTSRIGSFSSNVIFVLLECEEFPQKRLLTYHQERRIKLPRCDSDPCNWDQFMSRYQDVIGCQFDQLCGTDDQANEEFINLDSNSGETNNAKSLFSLKLCMLCTFLFGSALINS</sequence>
<dbReference type="EC" id="3.1.3.80" evidence="3"/>
<evidence type="ECO:0000256" key="17">
    <source>
        <dbReference type="SAM" id="SignalP"/>
    </source>
</evidence>
<comment type="catalytic activity">
    <reaction evidence="15">
        <text>(2R)-2,3-bisphosphoglycerate + H2O = (2R)-2-phosphoglycerate + phosphate</text>
        <dbReference type="Rhea" id="RHEA:27381"/>
        <dbReference type="ChEBI" id="CHEBI:15377"/>
        <dbReference type="ChEBI" id="CHEBI:43474"/>
        <dbReference type="ChEBI" id="CHEBI:58248"/>
        <dbReference type="ChEBI" id="CHEBI:58289"/>
        <dbReference type="EC" id="3.1.3.80"/>
    </reaction>
    <physiologicalReaction direction="left-to-right" evidence="15">
        <dbReference type="Rhea" id="RHEA:27382"/>
    </physiologicalReaction>
</comment>
<evidence type="ECO:0000256" key="12">
    <source>
        <dbReference type="ARBA" id="ARBA00043668"/>
    </source>
</evidence>
<evidence type="ECO:0000313" key="18">
    <source>
        <dbReference type="EMBL" id="TRY78863.1"/>
    </source>
</evidence>
<protein>
    <recommendedName>
        <fullName evidence="5">Multiple inositol polyphosphate phosphatase 1</fullName>
        <ecNumber evidence="4">3.1.3.62</ecNumber>
        <ecNumber evidence="3">3.1.3.80</ecNumber>
    </recommendedName>
    <alternativeName>
        <fullName evidence="11">2,3-bisphosphoglycerate 3-phosphatase</fullName>
    </alternativeName>
</protein>
<dbReference type="STRING" id="6832.A0A553PMF2"/>
<evidence type="ECO:0000256" key="11">
    <source>
        <dbReference type="ARBA" id="ARBA00031642"/>
    </source>
</evidence>
<comment type="catalytic activity">
    <reaction evidence="12">
        <text>1D-myo-inositol 1,2,5,6-tetrakisphosphate + H2O = 1D-myo-inositol 1,2,6-trisphosphate + phosphate</text>
        <dbReference type="Rhea" id="RHEA:77119"/>
        <dbReference type="ChEBI" id="CHEBI:15377"/>
        <dbReference type="ChEBI" id="CHEBI:43474"/>
        <dbReference type="ChEBI" id="CHEBI:195535"/>
        <dbReference type="ChEBI" id="CHEBI:195537"/>
        <dbReference type="EC" id="3.1.3.62"/>
    </reaction>
    <physiologicalReaction direction="left-to-right" evidence="12">
        <dbReference type="Rhea" id="RHEA:77120"/>
    </physiologicalReaction>
</comment>
<dbReference type="EC" id="3.1.3.62" evidence="4"/>
<dbReference type="Pfam" id="PF00328">
    <property type="entry name" value="His_Phos_2"/>
    <property type="match status" value="1"/>
</dbReference>
<evidence type="ECO:0000256" key="4">
    <source>
        <dbReference type="ARBA" id="ARBA00013040"/>
    </source>
</evidence>
<evidence type="ECO:0000256" key="7">
    <source>
        <dbReference type="ARBA" id="ARBA00022729"/>
    </source>
</evidence>
<dbReference type="GO" id="GO:0034417">
    <property type="term" value="F:bisphosphoglycerate 3-phosphatase activity"/>
    <property type="evidence" value="ECO:0007669"/>
    <property type="project" value="UniProtKB-EC"/>
</dbReference>
<keyword evidence="6" id="KW-1003">Cell membrane</keyword>
<dbReference type="CDD" id="cd07061">
    <property type="entry name" value="HP_HAP_like"/>
    <property type="match status" value="1"/>
</dbReference>
<dbReference type="SUPFAM" id="SSF53254">
    <property type="entry name" value="Phosphoglycerate mutase-like"/>
    <property type="match status" value="1"/>
</dbReference>
<organism evidence="18 19">
    <name type="scientific">Tigriopus californicus</name>
    <name type="common">Marine copepod</name>
    <dbReference type="NCBI Taxonomy" id="6832"/>
    <lineage>
        <taxon>Eukaryota</taxon>
        <taxon>Metazoa</taxon>
        <taxon>Ecdysozoa</taxon>
        <taxon>Arthropoda</taxon>
        <taxon>Crustacea</taxon>
        <taxon>Multicrustacea</taxon>
        <taxon>Hexanauplia</taxon>
        <taxon>Copepoda</taxon>
        <taxon>Harpacticoida</taxon>
        <taxon>Harpacticidae</taxon>
        <taxon>Tigriopus</taxon>
    </lineage>
</organism>
<keyword evidence="10" id="KW-0325">Glycoprotein</keyword>
<dbReference type="InterPro" id="IPR029033">
    <property type="entry name" value="His_PPase_superfam"/>
</dbReference>
<accession>A0A553PMF2</accession>
<dbReference type="PANTHER" id="PTHR20963">
    <property type="entry name" value="MULTIPLE INOSITOL POLYPHOSPHATE PHOSPHATASE-RELATED"/>
    <property type="match status" value="1"/>
</dbReference>
<comment type="caution">
    <text evidence="18">The sequence shown here is derived from an EMBL/GenBank/DDBJ whole genome shotgun (WGS) entry which is preliminary data.</text>
</comment>
<name>A0A553PMF2_TIGCA</name>
<evidence type="ECO:0000256" key="6">
    <source>
        <dbReference type="ARBA" id="ARBA00022475"/>
    </source>
</evidence>
<dbReference type="GO" id="GO:0003993">
    <property type="term" value="F:acid phosphatase activity"/>
    <property type="evidence" value="ECO:0007669"/>
    <property type="project" value="TreeGrafter"/>
</dbReference>
<evidence type="ECO:0000256" key="1">
    <source>
        <dbReference type="ARBA" id="ARBA00004236"/>
    </source>
</evidence>
<comment type="catalytic activity">
    <reaction evidence="14">
        <text>1D-myo-inositol hexakisphosphate + H2O = 1D-myo-inositol 1,2,4,5,6-pentakisphosphate + phosphate</text>
        <dbReference type="Rhea" id="RHEA:16989"/>
        <dbReference type="ChEBI" id="CHEBI:15377"/>
        <dbReference type="ChEBI" id="CHEBI:43474"/>
        <dbReference type="ChEBI" id="CHEBI:57798"/>
        <dbReference type="ChEBI" id="CHEBI:58130"/>
        <dbReference type="EC" id="3.1.3.62"/>
    </reaction>
    <physiologicalReaction direction="left-to-right" evidence="14">
        <dbReference type="Rhea" id="RHEA:16990"/>
    </physiologicalReaction>
</comment>
<evidence type="ECO:0000313" key="19">
    <source>
        <dbReference type="Proteomes" id="UP000318571"/>
    </source>
</evidence>
<feature type="signal peptide" evidence="17">
    <location>
        <begin position="1"/>
        <end position="27"/>
    </location>
</feature>